<feature type="region of interest" description="Disordered" evidence="1">
    <location>
        <begin position="59"/>
        <end position="235"/>
    </location>
</feature>
<keyword evidence="3" id="KW-1185">Reference proteome</keyword>
<protein>
    <submittedName>
        <fullName evidence="2">Uncharacterized protein</fullName>
    </submittedName>
</protein>
<feature type="compositionally biased region" description="Polar residues" evidence="1">
    <location>
        <begin position="154"/>
        <end position="164"/>
    </location>
</feature>
<evidence type="ECO:0000256" key="1">
    <source>
        <dbReference type="SAM" id="MobiDB-lite"/>
    </source>
</evidence>
<evidence type="ECO:0000313" key="3">
    <source>
        <dbReference type="Proteomes" id="UP000078113"/>
    </source>
</evidence>
<sequence length="592" mass="64413">MVYSTPQHHRSLGRSSSDRGTMAFDGLTGSTRDGRPQCYGWLGKFGRYGGGLATADTTADSIPGNAPSSARSGTQNWTIPGNAPSSARSGTQNWKHLARGSGYDIAEIDGEGDEGGAVKTSKSHRNGHGGPDGVAADDDDDEADMPSGHARASMQGSNDISGLSMSGWEHLRLTNDEGQDGVDDISEATTEGASAERRVARGMDLYSTSLRGAQGREKRPQQTGEQDEGEVSFQQSQDAFDPAAHFTPQRPLNPTASILAHSRILMVRLSGRSEVRATSIRLRRLCPLCLRLRSRILERPSDDGPRTGESSTSVGTDASFVDVRPVLGRRDCICFGARFGLRCPCGQVEARSFRARADPNDSSGPDQAAQQAAGYANSSFGVRVEDQLQELFARFKETTAAQSMTRRVTSGAVSWTSLRTVDSGRGRIVGFSCEWRGRTVQLGDETPDVEDAGRSRPSCSLLLLDDQVRATSSRSEGHVRVMCVQWVSDVESACECWADPSFKPDKSARYDRQVYMDEAVTDKKEIHFSQSLGAMNSAWMAHSRCDAWMRAQDLDLPQLSQDLDLPQLSQDLWEVLRPSLPRKLVARKVQTA</sequence>
<feature type="compositionally biased region" description="Acidic residues" evidence="1">
    <location>
        <begin position="135"/>
        <end position="144"/>
    </location>
</feature>
<comment type="caution">
    <text evidence="2">The sequence shown here is derived from an EMBL/GenBank/DDBJ whole genome shotgun (WGS) entry which is preliminary data.</text>
</comment>
<feature type="region of interest" description="Disordered" evidence="1">
    <location>
        <begin position="1"/>
        <end position="36"/>
    </location>
</feature>
<dbReference type="EMBL" id="LWDG02000236">
    <property type="protein sequence ID" value="KAE8267336.1"/>
    <property type="molecule type" value="Genomic_DNA"/>
</dbReference>
<proteinExistence type="predicted"/>
<evidence type="ECO:0000313" key="2">
    <source>
        <dbReference type="EMBL" id="KAE8267336.1"/>
    </source>
</evidence>
<reference evidence="2" key="1">
    <citation type="submission" date="2016-04" db="EMBL/GenBank/DDBJ databases">
        <authorList>
            <person name="Nguyen H.D."/>
            <person name="Samba Siva P."/>
            <person name="Cullis J."/>
            <person name="Levesque C.A."/>
            <person name="Hambleton S."/>
        </authorList>
    </citation>
    <scope>NUCLEOTIDE SEQUENCE</scope>
    <source>
        <strain evidence="2">DAOMC 236422</strain>
    </source>
</reference>
<feature type="compositionally biased region" description="Acidic residues" evidence="1">
    <location>
        <begin position="177"/>
        <end position="186"/>
    </location>
</feature>
<gene>
    <name evidence="2" type="ORF">A4X09_0g5011</name>
</gene>
<reference evidence="2" key="2">
    <citation type="journal article" date="2019" name="IMA Fungus">
        <title>Genome sequencing and comparison of five Tilletia species to identify candidate genes for the detection of regulated species infecting wheat.</title>
        <authorList>
            <person name="Nguyen H.D.T."/>
            <person name="Sultana T."/>
            <person name="Kesanakurti P."/>
            <person name="Hambleton S."/>
        </authorList>
    </citation>
    <scope>NUCLEOTIDE SEQUENCE</scope>
    <source>
        <strain evidence="2">DAOMC 236422</strain>
    </source>
</reference>
<organism evidence="2 3">
    <name type="scientific">Tilletia walkeri</name>
    <dbReference type="NCBI Taxonomy" id="117179"/>
    <lineage>
        <taxon>Eukaryota</taxon>
        <taxon>Fungi</taxon>
        <taxon>Dikarya</taxon>
        <taxon>Basidiomycota</taxon>
        <taxon>Ustilaginomycotina</taxon>
        <taxon>Exobasidiomycetes</taxon>
        <taxon>Tilletiales</taxon>
        <taxon>Tilletiaceae</taxon>
        <taxon>Tilletia</taxon>
    </lineage>
</organism>
<feature type="compositionally biased region" description="Polar residues" evidence="1">
    <location>
        <begin position="59"/>
        <end position="94"/>
    </location>
</feature>
<dbReference type="Proteomes" id="UP000078113">
    <property type="component" value="Unassembled WGS sequence"/>
</dbReference>
<accession>A0A8X7N832</accession>
<name>A0A8X7N832_9BASI</name>
<dbReference type="AlphaFoldDB" id="A0A8X7N832"/>